<evidence type="ECO:0000256" key="2">
    <source>
        <dbReference type="ARBA" id="ARBA00022448"/>
    </source>
</evidence>
<feature type="domain" description="TonB-dependent receptor plug" evidence="13">
    <location>
        <begin position="102"/>
        <end position="209"/>
    </location>
</feature>
<keyword evidence="3 8" id="KW-1134">Transmembrane beta strand</keyword>
<dbReference type="Proteomes" id="UP000472676">
    <property type="component" value="Unassembled WGS sequence"/>
</dbReference>
<name>A0A6M2BSF0_9GAMM</name>
<evidence type="ECO:0000256" key="4">
    <source>
        <dbReference type="ARBA" id="ARBA00022692"/>
    </source>
</evidence>
<dbReference type="Gene3D" id="2.170.130.10">
    <property type="entry name" value="TonB-dependent receptor, plug domain"/>
    <property type="match status" value="1"/>
</dbReference>
<dbReference type="GO" id="GO:0044718">
    <property type="term" value="P:siderophore transmembrane transport"/>
    <property type="evidence" value="ECO:0007669"/>
    <property type="project" value="TreeGrafter"/>
</dbReference>
<evidence type="ECO:0000259" key="12">
    <source>
        <dbReference type="Pfam" id="PF00593"/>
    </source>
</evidence>
<gene>
    <name evidence="14" type="ORF">G7Y85_12330</name>
</gene>
<evidence type="ECO:0000256" key="7">
    <source>
        <dbReference type="ARBA" id="ARBA00023237"/>
    </source>
</evidence>
<evidence type="ECO:0000256" key="1">
    <source>
        <dbReference type="ARBA" id="ARBA00004571"/>
    </source>
</evidence>
<reference evidence="14 15" key="1">
    <citation type="journal article" date="2014" name="Int. J. Syst. Evol. Microbiol.">
        <title>Solimonas terrae sp. nov., isolated from soil.</title>
        <authorList>
            <person name="Kim S.J."/>
            <person name="Moon J.Y."/>
            <person name="Weon H.Y."/>
            <person name="Ahn J.H."/>
            <person name="Chen W.M."/>
            <person name="Kwon S.W."/>
        </authorList>
    </citation>
    <scope>NUCLEOTIDE SEQUENCE [LARGE SCALE GENOMIC DNA]</scope>
    <source>
        <strain evidence="14 15">KIS83-12</strain>
    </source>
</reference>
<protein>
    <submittedName>
        <fullName evidence="14">TonB-dependent receptor</fullName>
    </submittedName>
</protein>
<feature type="domain" description="TonB-dependent receptor-like beta-barrel" evidence="12">
    <location>
        <begin position="346"/>
        <end position="749"/>
    </location>
</feature>
<evidence type="ECO:0000256" key="11">
    <source>
        <dbReference type="SAM" id="SignalP"/>
    </source>
</evidence>
<keyword evidence="2 8" id="KW-0813">Transport</keyword>
<dbReference type="SUPFAM" id="SSF56935">
    <property type="entry name" value="Porins"/>
    <property type="match status" value="1"/>
</dbReference>
<evidence type="ECO:0000313" key="14">
    <source>
        <dbReference type="EMBL" id="NGY05552.1"/>
    </source>
</evidence>
<evidence type="ECO:0000256" key="6">
    <source>
        <dbReference type="ARBA" id="ARBA00023136"/>
    </source>
</evidence>
<dbReference type="AlphaFoldDB" id="A0A6M2BSF0"/>
<keyword evidence="14" id="KW-0675">Receptor</keyword>
<accession>A0A6M2BSF0</accession>
<evidence type="ECO:0000256" key="5">
    <source>
        <dbReference type="ARBA" id="ARBA00023077"/>
    </source>
</evidence>
<comment type="similarity">
    <text evidence="8 9">Belongs to the TonB-dependent receptor family.</text>
</comment>
<dbReference type="RefSeq" id="WP_166257290.1">
    <property type="nucleotide sequence ID" value="NZ_JAAMOW010000006.1"/>
</dbReference>
<dbReference type="PANTHER" id="PTHR30069:SF28">
    <property type="entry name" value="TONB-DEPENDENT RECEPTOR YNCD-RELATED"/>
    <property type="match status" value="1"/>
</dbReference>
<keyword evidence="6 8" id="KW-0472">Membrane</keyword>
<dbReference type="InterPro" id="IPR036942">
    <property type="entry name" value="Beta-barrel_TonB_sf"/>
</dbReference>
<evidence type="ECO:0000256" key="8">
    <source>
        <dbReference type="PROSITE-ProRule" id="PRU01360"/>
    </source>
</evidence>
<evidence type="ECO:0000313" key="15">
    <source>
        <dbReference type="Proteomes" id="UP000472676"/>
    </source>
</evidence>
<dbReference type="PANTHER" id="PTHR30069">
    <property type="entry name" value="TONB-DEPENDENT OUTER MEMBRANE RECEPTOR"/>
    <property type="match status" value="1"/>
</dbReference>
<dbReference type="InterPro" id="IPR039426">
    <property type="entry name" value="TonB-dep_rcpt-like"/>
</dbReference>
<keyword evidence="15" id="KW-1185">Reference proteome</keyword>
<sequence>MSRISPRSRCFAAPQASSWLLLGASLLSLSPSFAFAAEGDSGAAAARRAALLQERARIDAELRRLDALPPETATETDPAGASAAPRDGLETIVVTAHPQAPAAQTATRVDRAQFAYQPGTSIAEALSLSPGVSFVQGNGPRDVAVSVRGSSNRQTYGVRNIKVFEDGFDVTQPDGLSRTDLTDPHAYGSIDVLRGPSSAWFGNYASGGAIDFRLRDGADIRGIESGLDAGSYGYLNAYALAGDAGARYDYTAFISNARGASHTAHSNYITTTANIIAGIQASARDRLTFKLIDNELDADLPLRLSLAQFRENPYQHGCDASGANGCATTSLLDNGYNADDGRTALTPAQAGLGRHDRRTILGARWEHVFDAVTRMQTQFVFDNRDIKQPTGSASYDGTYPSFNLRGDLFHDGTLFGLAARSAAGVFYNDEEQNSDVFNVTPEGHAARGAVTQHMTGRHLNGGLRLREELQLAPQWTGVLGLGGEYTRLSGQSTAYAYPSAATPSLARVAARREFFDVAPEAALRYAPDDNWLLHLRVAGGYGTPQIGNLFVDADGNAGNNTGLDPQRNYGVDLGADWHLDDTLRVELTGFYEWFRDELVSQSPGVGRQNYTFNAPRSEHRGVELGVDWRPLPQALPGARISLAYTCDDQIYRRYDERISNSSDSQVFDRGGQKIPGVQPQTVNARLAYDQPSGALQGLGAYVELNAREGFWLDNANLIQAPGYSLVNFNLHYDPPAPLRVSFYLAVQNLLDRTYVGSASNLGDRLDSTRASLASSGGAIYAGNPRLYYGGVRLRF</sequence>
<dbReference type="Gene3D" id="2.40.170.20">
    <property type="entry name" value="TonB-dependent receptor, beta-barrel domain"/>
    <property type="match status" value="1"/>
</dbReference>
<dbReference type="EMBL" id="JAAMOW010000006">
    <property type="protein sequence ID" value="NGY05552.1"/>
    <property type="molecule type" value="Genomic_DNA"/>
</dbReference>
<dbReference type="Pfam" id="PF07715">
    <property type="entry name" value="Plug"/>
    <property type="match status" value="1"/>
</dbReference>
<evidence type="ECO:0000256" key="3">
    <source>
        <dbReference type="ARBA" id="ARBA00022452"/>
    </source>
</evidence>
<proteinExistence type="inferred from homology"/>
<dbReference type="InterPro" id="IPR012910">
    <property type="entry name" value="Plug_dom"/>
</dbReference>
<feature type="chain" id="PRO_5027098580" evidence="11">
    <location>
        <begin position="37"/>
        <end position="795"/>
    </location>
</feature>
<dbReference type="GO" id="GO:0009279">
    <property type="term" value="C:cell outer membrane"/>
    <property type="evidence" value="ECO:0007669"/>
    <property type="project" value="UniProtKB-SubCell"/>
</dbReference>
<feature type="region of interest" description="Disordered" evidence="10">
    <location>
        <begin position="66"/>
        <end position="85"/>
    </location>
</feature>
<evidence type="ECO:0000256" key="10">
    <source>
        <dbReference type="SAM" id="MobiDB-lite"/>
    </source>
</evidence>
<dbReference type="InterPro" id="IPR037066">
    <property type="entry name" value="Plug_dom_sf"/>
</dbReference>
<keyword evidence="11" id="KW-0732">Signal</keyword>
<evidence type="ECO:0000259" key="13">
    <source>
        <dbReference type="Pfam" id="PF07715"/>
    </source>
</evidence>
<evidence type="ECO:0000256" key="9">
    <source>
        <dbReference type="RuleBase" id="RU003357"/>
    </source>
</evidence>
<comment type="caution">
    <text evidence="14">The sequence shown here is derived from an EMBL/GenBank/DDBJ whole genome shotgun (WGS) entry which is preliminary data.</text>
</comment>
<feature type="signal peptide" evidence="11">
    <location>
        <begin position="1"/>
        <end position="36"/>
    </location>
</feature>
<comment type="subcellular location">
    <subcellularLocation>
        <location evidence="1 8">Cell outer membrane</location>
        <topology evidence="1 8">Multi-pass membrane protein</topology>
    </subcellularLocation>
</comment>
<dbReference type="InterPro" id="IPR000531">
    <property type="entry name" value="Beta-barrel_TonB"/>
</dbReference>
<dbReference type="PROSITE" id="PS52016">
    <property type="entry name" value="TONB_DEPENDENT_REC_3"/>
    <property type="match status" value="1"/>
</dbReference>
<dbReference type="Pfam" id="PF00593">
    <property type="entry name" value="TonB_dep_Rec_b-barrel"/>
    <property type="match status" value="1"/>
</dbReference>
<keyword evidence="7 8" id="KW-0998">Cell outer membrane</keyword>
<dbReference type="GO" id="GO:0015344">
    <property type="term" value="F:siderophore uptake transmembrane transporter activity"/>
    <property type="evidence" value="ECO:0007669"/>
    <property type="project" value="TreeGrafter"/>
</dbReference>
<keyword evidence="5 9" id="KW-0798">TonB box</keyword>
<keyword evidence="4 8" id="KW-0812">Transmembrane</keyword>
<organism evidence="14 15">
    <name type="scientific">Solimonas terrae</name>
    <dbReference type="NCBI Taxonomy" id="1396819"/>
    <lineage>
        <taxon>Bacteria</taxon>
        <taxon>Pseudomonadati</taxon>
        <taxon>Pseudomonadota</taxon>
        <taxon>Gammaproteobacteria</taxon>
        <taxon>Nevskiales</taxon>
        <taxon>Nevskiaceae</taxon>
        <taxon>Solimonas</taxon>
    </lineage>
</organism>